<dbReference type="EMBL" id="CAJVPS010033821">
    <property type="protein sequence ID" value="CAG8737966.1"/>
    <property type="molecule type" value="Genomic_DNA"/>
</dbReference>
<feature type="region of interest" description="Disordered" evidence="1">
    <location>
        <begin position="95"/>
        <end position="126"/>
    </location>
</feature>
<organism evidence="2 3">
    <name type="scientific">Ambispora leptoticha</name>
    <dbReference type="NCBI Taxonomy" id="144679"/>
    <lineage>
        <taxon>Eukaryota</taxon>
        <taxon>Fungi</taxon>
        <taxon>Fungi incertae sedis</taxon>
        <taxon>Mucoromycota</taxon>
        <taxon>Glomeromycotina</taxon>
        <taxon>Glomeromycetes</taxon>
        <taxon>Archaeosporales</taxon>
        <taxon>Ambisporaceae</taxon>
        <taxon>Ambispora</taxon>
    </lineage>
</organism>
<feature type="non-terminal residue" evidence="2">
    <location>
        <position position="324"/>
    </location>
</feature>
<feature type="non-terminal residue" evidence="2">
    <location>
        <position position="1"/>
    </location>
</feature>
<accession>A0A9N9IK18</accession>
<evidence type="ECO:0000313" key="2">
    <source>
        <dbReference type="EMBL" id="CAG8737966.1"/>
    </source>
</evidence>
<dbReference type="OrthoDB" id="2441544at2759"/>
<sequence>DSSKITDDLAQELQNIDNPHNPTRIIVAVGMLKEATFIEQIIGRGLRLPFGKHTSKEALNTLEIIMHDNFQELLNVRKTLKSKFFGLAGEENIVDSSRYPKNDPDNSVSHSPEENSSSQSIFNPQNLDEREREILQESKEVVPPRIKEKFAIKILRQKIQPKNFSLKIIEIKGLGKRFKELGEKDEEFTIEATQQLPEEEKIKRKLIQVIFRKCSFINSANPVEIDSANRLVDKFLQASNLEIVSQYWEAAGEQLARLIQTIFKELHVGENHPGQVVIEKSFGYFRPSCEVVAKNLEEEFVKKSKVEIKDDNNPNPEIEEKNQA</sequence>
<comment type="caution">
    <text evidence="2">The sequence shown here is derived from an EMBL/GenBank/DDBJ whole genome shotgun (WGS) entry which is preliminary data.</text>
</comment>
<feature type="compositionally biased region" description="Low complexity" evidence="1">
    <location>
        <begin position="106"/>
        <end position="120"/>
    </location>
</feature>
<dbReference type="Proteomes" id="UP000789508">
    <property type="component" value="Unassembled WGS sequence"/>
</dbReference>
<reference evidence="2" key="1">
    <citation type="submission" date="2021-06" db="EMBL/GenBank/DDBJ databases">
        <authorList>
            <person name="Kallberg Y."/>
            <person name="Tangrot J."/>
            <person name="Rosling A."/>
        </authorList>
    </citation>
    <scope>NUCLEOTIDE SEQUENCE</scope>
    <source>
        <strain evidence="2">FL130A</strain>
    </source>
</reference>
<proteinExistence type="predicted"/>
<name>A0A9N9IK18_9GLOM</name>
<gene>
    <name evidence="2" type="ORF">ALEPTO_LOCUS12843</name>
</gene>
<protein>
    <submittedName>
        <fullName evidence="2">26_t:CDS:1</fullName>
    </submittedName>
</protein>
<keyword evidence="3" id="KW-1185">Reference proteome</keyword>
<evidence type="ECO:0000313" key="3">
    <source>
        <dbReference type="Proteomes" id="UP000789508"/>
    </source>
</evidence>
<evidence type="ECO:0000256" key="1">
    <source>
        <dbReference type="SAM" id="MobiDB-lite"/>
    </source>
</evidence>
<feature type="region of interest" description="Disordered" evidence="1">
    <location>
        <begin position="305"/>
        <end position="324"/>
    </location>
</feature>
<dbReference type="AlphaFoldDB" id="A0A9N9IK18"/>